<dbReference type="Gene3D" id="3.40.50.2020">
    <property type="match status" value="1"/>
</dbReference>
<reference evidence="1 2" key="1">
    <citation type="submission" date="2021-01" db="EMBL/GenBank/DDBJ databases">
        <title>Whole genome shotgun sequence of Microbispora siamensis NBRC 104113.</title>
        <authorList>
            <person name="Komaki H."/>
            <person name="Tamura T."/>
        </authorList>
    </citation>
    <scope>NUCLEOTIDE SEQUENCE [LARGE SCALE GENOMIC DNA]</scope>
    <source>
        <strain evidence="1 2">NBRC 104113</strain>
    </source>
</reference>
<gene>
    <name evidence="1" type="ORF">Msi02_22320</name>
</gene>
<keyword evidence="2" id="KW-1185">Reference proteome</keyword>
<evidence type="ECO:0000313" key="2">
    <source>
        <dbReference type="Proteomes" id="UP000660454"/>
    </source>
</evidence>
<evidence type="ECO:0000313" key="1">
    <source>
        <dbReference type="EMBL" id="GIH61415.1"/>
    </source>
</evidence>
<dbReference type="EMBL" id="BOOF01000009">
    <property type="protein sequence ID" value="GIH61415.1"/>
    <property type="molecule type" value="Genomic_DNA"/>
</dbReference>
<dbReference type="RefSeq" id="WP_204048238.1">
    <property type="nucleotide sequence ID" value="NZ_BOOF01000009.1"/>
</dbReference>
<sequence>MGDAEAFTRGFLPLFHAVPPVRLGVCRICHSGPNNRGNGKPWPTCASCKRTTQNLTGYTENVVPISLTTKETQLYDVLVREKTPYGVTGRRSRVDFLAATVTHFYQKHAGCLRGLAGGSFTIVATIPSTGAERPIQAFPLMDAVVGKVSALARLFRPLLLQADGEFAPVLAARKSHSNAFRVRGGELNGERVLLVNDLFVSGAHLQSAASALIAKGAQTVVALVVARLMNPASTDPYSAKIWQESCDRPFSFDRCCVCESACGRAA</sequence>
<protein>
    <recommendedName>
        <fullName evidence="3">Phosphoribosyltransferase domain-containing protein</fullName>
    </recommendedName>
</protein>
<dbReference type="CDD" id="cd06223">
    <property type="entry name" value="PRTases_typeI"/>
    <property type="match status" value="1"/>
</dbReference>
<evidence type="ECO:0008006" key="3">
    <source>
        <dbReference type="Google" id="ProtNLM"/>
    </source>
</evidence>
<proteinExistence type="predicted"/>
<comment type="caution">
    <text evidence="1">The sequence shown here is derived from an EMBL/GenBank/DDBJ whole genome shotgun (WGS) entry which is preliminary data.</text>
</comment>
<dbReference type="InterPro" id="IPR000836">
    <property type="entry name" value="PRTase_dom"/>
</dbReference>
<organism evidence="1 2">
    <name type="scientific">Microbispora siamensis</name>
    <dbReference type="NCBI Taxonomy" id="564413"/>
    <lineage>
        <taxon>Bacteria</taxon>
        <taxon>Bacillati</taxon>
        <taxon>Actinomycetota</taxon>
        <taxon>Actinomycetes</taxon>
        <taxon>Streptosporangiales</taxon>
        <taxon>Streptosporangiaceae</taxon>
        <taxon>Microbispora</taxon>
    </lineage>
</organism>
<dbReference type="Proteomes" id="UP000660454">
    <property type="component" value="Unassembled WGS sequence"/>
</dbReference>
<name>A0ABQ4GJ03_9ACTN</name>
<dbReference type="InterPro" id="IPR029057">
    <property type="entry name" value="PRTase-like"/>
</dbReference>
<accession>A0ABQ4GJ03</accession>
<dbReference type="SUPFAM" id="SSF53271">
    <property type="entry name" value="PRTase-like"/>
    <property type="match status" value="1"/>
</dbReference>